<organism evidence="3 4">
    <name type="scientific">Lentithecium fluviatile CBS 122367</name>
    <dbReference type="NCBI Taxonomy" id="1168545"/>
    <lineage>
        <taxon>Eukaryota</taxon>
        <taxon>Fungi</taxon>
        <taxon>Dikarya</taxon>
        <taxon>Ascomycota</taxon>
        <taxon>Pezizomycotina</taxon>
        <taxon>Dothideomycetes</taxon>
        <taxon>Pleosporomycetidae</taxon>
        <taxon>Pleosporales</taxon>
        <taxon>Massarineae</taxon>
        <taxon>Lentitheciaceae</taxon>
        <taxon>Lentithecium</taxon>
    </lineage>
</organism>
<dbReference type="Proteomes" id="UP000799291">
    <property type="component" value="Unassembled WGS sequence"/>
</dbReference>
<protein>
    <submittedName>
        <fullName evidence="3">Uncharacterized protein</fullName>
    </submittedName>
</protein>
<keyword evidence="1" id="KW-0175">Coiled coil</keyword>
<dbReference type="AlphaFoldDB" id="A0A6G1J8C9"/>
<keyword evidence="4" id="KW-1185">Reference proteome</keyword>
<gene>
    <name evidence="3" type="ORF">K458DRAFT_416130</name>
</gene>
<reference evidence="3" key="1">
    <citation type="journal article" date="2020" name="Stud. Mycol.">
        <title>101 Dothideomycetes genomes: a test case for predicting lifestyles and emergence of pathogens.</title>
        <authorList>
            <person name="Haridas S."/>
            <person name="Albert R."/>
            <person name="Binder M."/>
            <person name="Bloem J."/>
            <person name="Labutti K."/>
            <person name="Salamov A."/>
            <person name="Andreopoulos B."/>
            <person name="Baker S."/>
            <person name="Barry K."/>
            <person name="Bills G."/>
            <person name="Bluhm B."/>
            <person name="Cannon C."/>
            <person name="Castanera R."/>
            <person name="Culley D."/>
            <person name="Daum C."/>
            <person name="Ezra D."/>
            <person name="Gonzalez J."/>
            <person name="Henrissat B."/>
            <person name="Kuo A."/>
            <person name="Liang C."/>
            <person name="Lipzen A."/>
            <person name="Lutzoni F."/>
            <person name="Magnuson J."/>
            <person name="Mondo S."/>
            <person name="Nolan M."/>
            <person name="Ohm R."/>
            <person name="Pangilinan J."/>
            <person name="Park H.-J."/>
            <person name="Ramirez L."/>
            <person name="Alfaro M."/>
            <person name="Sun H."/>
            <person name="Tritt A."/>
            <person name="Yoshinaga Y."/>
            <person name="Zwiers L.-H."/>
            <person name="Turgeon B."/>
            <person name="Goodwin S."/>
            <person name="Spatafora J."/>
            <person name="Crous P."/>
            <person name="Grigoriev I."/>
        </authorList>
    </citation>
    <scope>NUCLEOTIDE SEQUENCE</scope>
    <source>
        <strain evidence="3">CBS 122367</strain>
    </source>
</reference>
<dbReference type="EMBL" id="MU005576">
    <property type="protein sequence ID" value="KAF2686782.1"/>
    <property type="molecule type" value="Genomic_DNA"/>
</dbReference>
<evidence type="ECO:0000256" key="1">
    <source>
        <dbReference type="SAM" id="Coils"/>
    </source>
</evidence>
<feature type="region of interest" description="Disordered" evidence="2">
    <location>
        <begin position="1"/>
        <end position="20"/>
    </location>
</feature>
<evidence type="ECO:0000256" key="2">
    <source>
        <dbReference type="SAM" id="MobiDB-lite"/>
    </source>
</evidence>
<name>A0A6G1J8C9_9PLEO</name>
<proteinExistence type="predicted"/>
<sequence length="153" mass="17375">MIIPSPSPPARSPPSDTTLSPSELRAALKHYKAETAELQEEVKHLRKRRNQLSTERNAYEKQINDQMITLSNMDGVLDELRDSMVTMEKAHKEAWDQKLKDFTELKRAHVHEKGKLLRKNVVLMNELRLLKGDGVTATAFSVVVAKIDGDETK</sequence>
<accession>A0A6G1J8C9</accession>
<feature type="compositionally biased region" description="Pro residues" evidence="2">
    <location>
        <begin position="1"/>
        <end position="12"/>
    </location>
</feature>
<feature type="coiled-coil region" evidence="1">
    <location>
        <begin position="28"/>
        <end position="62"/>
    </location>
</feature>
<evidence type="ECO:0000313" key="3">
    <source>
        <dbReference type="EMBL" id="KAF2686782.1"/>
    </source>
</evidence>
<evidence type="ECO:0000313" key="4">
    <source>
        <dbReference type="Proteomes" id="UP000799291"/>
    </source>
</evidence>